<dbReference type="Proteomes" id="UP001569428">
    <property type="component" value="Unassembled WGS sequence"/>
</dbReference>
<reference evidence="1 2" key="1">
    <citation type="submission" date="2024-08" db="EMBL/GenBank/DDBJ databases">
        <authorList>
            <person name="Ishaq N."/>
        </authorList>
    </citation>
    <scope>NUCLEOTIDE SEQUENCE [LARGE SCALE GENOMIC DNA]</scope>
    <source>
        <strain evidence="1 2">DSM 18651</strain>
    </source>
</reference>
<comment type="caution">
    <text evidence="1">The sequence shown here is derived from an EMBL/GenBank/DDBJ whole genome shotgun (WGS) entry which is preliminary data.</text>
</comment>
<protein>
    <submittedName>
        <fullName evidence="1">Uncharacterized protein</fullName>
    </submittedName>
</protein>
<accession>A0ABV4NTS4</accession>
<evidence type="ECO:0000313" key="1">
    <source>
        <dbReference type="EMBL" id="MFA0809506.1"/>
    </source>
</evidence>
<dbReference type="RefSeq" id="WP_371837123.1">
    <property type="nucleotide sequence ID" value="NZ_JBGMEK010000001.1"/>
</dbReference>
<name>A0ABV4NTS4_9GAMM</name>
<sequence length="48" mass="5365">MREVDIESEEGQKLMAQIAGVRGREIEIESAMAEIDAELKDGETKDKD</sequence>
<keyword evidence="2" id="KW-1185">Reference proteome</keyword>
<evidence type="ECO:0000313" key="2">
    <source>
        <dbReference type="Proteomes" id="UP001569428"/>
    </source>
</evidence>
<proteinExistence type="predicted"/>
<organism evidence="1 2">
    <name type="scientific">Microbulbifer epialgicus</name>
    <dbReference type="NCBI Taxonomy" id="393907"/>
    <lineage>
        <taxon>Bacteria</taxon>
        <taxon>Pseudomonadati</taxon>
        <taxon>Pseudomonadota</taxon>
        <taxon>Gammaproteobacteria</taxon>
        <taxon>Cellvibrionales</taxon>
        <taxon>Microbulbiferaceae</taxon>
        <taxon>Microbulbifer</taxon>
    </lineage>
</organism>
<dbReference type="EMBL" id="JBGMEK010000001">
    <property type="protein sequence ID" value="MFA0809506.1"/>
    <property type="molecule type" value="Genomic_DNA"/>
</dbReference>
<gene>
    <name evidence="1" type="ORF">ACCI49_01120</name>
</gene>